<dbReference type="AlphaFoldDB" id="A0A023GDR5"/>
<organism evidence="2">
    <name type="scientific">Amblyomma triste</name>
    <name type="common">Neotropical tick</name>
    <dbReference type="NCBI Taxonomy" id="251400"/>
    <lineage>
        <taxon>Eukaryota</taxon>
        <taxon>Metazoa</taxon>
        <taxon>Ecdysozoa</taxon>
        <taxon>Arthropoda</taxon>
        <taxon>Chelicerata</taxon>
        <taxon>Arachnida</taxon>
        <taxon>Acari</taxon>
        <taxon>Parasitiformes</taxon>
        <taxon>Ixodida</taxon>
        <taxon>Ixodoidea</taxon>
        <taxon>Ixodidae</taxon>
        <taxon>Amblyomminae</taxon>
        <taxon>Amblyomma</taxon>
    </lineage>
</organism>
<protein>
    <submittedName>
        <fullName evidence="2">Putative secreted protein</fullName>
    </submittedName>
</protein>
<feature type="signal peptide" evidence="1">
    <location>
        <begin position="1"/>
        <end position="17"/>
    </location>
</feature>
<dbReference type="InterPro" id="IPR012674">
    <property type="entry name" value="Calycin"/>
</dbReference>
<accession>A0A023GDR5</accession>
<feature type="chain" id="PRO_5001521943" evidence="1">
    <location>
        <begin position="18"/>
        <end position="191"/>
    </location>
</feature>
<dbReference type="Gene3D" id="2.40.128.20">
    <property type="match status" value="1"/>
</dbReference>
<proteinExistence type="evidence at transcript level"/>
<evidence type="ECO:0000256" key="1">
    <source>
        <dbReference type="SAM" id="SignalP"/>
    </source>
</evidence>
<evidence type="ECO:0000313" key="2">
    <source>
        <dbReference type="EMBL" id="JAC30850.1"/>
    </source>
</evidence>
<keyword evidence="1" id="KW-0732">Signal</keyword>
<name>A0A023GDR5_AMBTT</name>
<sequence>MIFTLLTCLCVIATAAGEDTDGDLDWSVLDIHSMVNVRETLVVHQRTHSTKTQYHCQSAKRVDQSAAQVERKDKSETYLYTLRARNDTTEEHKYVQGNVKVTIEKYGKYQNKTRATYKDSKEITFQIYLWKKDDSNSCFVTFVDKSNGRQGCELISTVSTKDKDHQDCKDFFDQHCLGERVTLYQEGCQYN</sequence>
<dbReference type="EMBL" id="GBBM01004568">
    <property type="protein sequence ID" value="JAC30850.1"/>
    <property type="molecule type" value="mRNA"/>
</dbReference>
<reference evidence="2" key="1">
    <citation type="submission" date="2014-03" db="EMBL/GenBank/DDBJ databases">
        <title>The sialotranscriptome of Amblyomma triste, Amblyomma parvum and Amblyomma cajennense ticks, uncovered by 454-based RNA-seq.</title>
        <authorList>
            <person name="Garcia G.R."/>
            <person name="Gardinassi L.G."/>
            <person name="Ribeiro J.M."/>
            <person name="Anatriello E."/>
            <person name="Ferreira B.R."/>
            <person name="Moreira H.N."/>
            <person name="Mafra C."/>
            <person name="Olegario M.M."/>
            <person name="Szabo P.J."/>
            <person name="Miranda-Santos I.K."/>
            <person name="Maruyama S.R."/>
        </authorList>
    </citation>
    <scope>NUCLEOTIDE SEQUENCE</scope>
    <source>
        <strain evidence="2">Mato Grasso do Sul</strain>
        <tissue evidence="2">Salivary glands</tissue>
    </source>
</reference>
<dbReference type="SUPFAM" id="SSF50814">
    <property type="entry name" value="Lipocalins"/>
    <property type="match status" value="1"/>
</dbReference>